<evidence type="ECO:0000259" key="1">
    <source>
        <dbReference type="PROSITE" id="PS51352"/>
    </source>
</evidence>
<gene>
    <name evidence="2" type="ORF">AsAng_0027160</name>
</gene>
<dbReference type="InterPro" id="IPR013766">
    <property type="entry name" value="Thioredoxin_domain"/>
</dbReference>
<dbReference type="Gene3D" id="3.40.30.10">
    <property type="entry name" value="Glutaredoxin"/>
    <property type="match status" value="1"/>
</dbReference>
<dbReference type="CDD" id="cd02966">
    <property type="entry name" value="TlpA_like_family"/>
    <property type="match status" value="1"/>
</dbReference>
<evidence type="ECO:0000313" key="3">
    <source>
        <dbReference type="Proteomes" id="UP001060919"/>
    </source>
</evidence>
<accession>A0A915YFE6</accession>
<dbReference type="InterPro" id="IPR036249">
    <property type="entry name" value="Thioredoxin-like_sf"/>
</dbReference>
<organism evidence="2 3">
    <name type="scientific">Aureispira anguillae</name>
    <dbReference type="NCBI Taxonomy" id="2864201"/>
    <lineage>
        <taxon>Bacteria</taxon>
        <taxon>Pseudomonadati</taxon>
        <taxon>Bacteroidota</taxon>
        <taxon>Saprospiria</taxon>
        <taxon>Saprospirales</taxon>
        <taxon>Saprospiraceae</taxon>
        <taxon>Aureispira</taxon>
    </lineage>
</organism>
<dbReference type="Pfam" id="PF08534">
    <property type="entry name" value="Redoxin"/>
    <property type="match status" value="1"/>
</dbReference>
<name>A0A915YFE6_9BACT</name>
<dbReference type="GO" id="GO:0016491">
    <property type="term" value="F:oxidoreductase activity"/>
    <property type="evidence" value="ECO:0007669"/>
    <property type="project" value="InterPro"/>
</dbReference>
<dbReference type="KEGG" id="aup:AsAng_0027160"/>
<dbReference type="AlphaFoldDB" id="A0A915YFE6"/>
<dbReference type="PROSITE" id="PS51352">
    <property type="entry name" value="THIOREDOXIN_2"/>
    <property type="match status" value="1"/>
</dbReference>
<dbReference type="PANTHER" id="PTHR42852:SF17">
    <property type="entry name" value="THIOREDOXIN-LIKE PROTEIN HI_1115"/>
    <property type="match status" value="1"/>
</dbReference>
<dbReference type="EMBL" id="AP026867">
    <property type="protein sequence ID" value="BDS12001.1"/>
    <property type="molecule type" value="Genomic_DNA"/>
</dbReference>
<dbReference type="Proteomes" id="UP001060919">
    <property type="component" value="Chromosome"/>
</dbReference>
<dbReference type="InterPro" id="IPR013740">
    <property type="entry name" value="Redoxin"/>
</dbReference>
<dbReference type="InterPro" id="IPR050553">
    <property type="entry name" value="Thioredoxin_ResA/DsbE_sf"/>
</dbReference>
<keyword evidence="3" id="KW-1185">Reference proteome</keyword>
<dbReference type="PANTHER" id="PTHR42852">
    <property type="entry name" value="THIOL:DISULFIDE INTERCHANGE PROTEIN DSBE"/>
    <property type="match status" value="1"/>
</dbReference>
<proteinExistence type="predicted"/>
<evidence type="ECO:0000313" key="2">
    <source>
        <dbReference type="EMBL" id="BDS12001.1"/>
    </source>
</evidence>
<feature type="domain" description="Thioredoxin" evidence="1">
    <location>
        <begin position="237"/>
        <end position="388"/>
    </location>
</feature>
<sequence length="391" mass="45369">MGKLYLVILMFFPFLLTGQNDSLLIEDIVSQTIKTVKSIHTIEYEIECKFKPMDRIDTTTTKSFCYVENNATDTLFSRSFYVDTDAISYLYLGDSLFQRQKKKSTITSFEQRRIDLFDFIDYFLDGWLVHTIIDGAFIHNIDKEYIGKAKVLNQVCHKITYSTYNEEDASLVVMTIYINVEDYLPVKFVTTFEHMGLVQFTEKTISSYKINKKRKYFSNFFEGTRHVASIPDILEYPPNNKSQKSLLFESAYNKLGILKTIDEVTIDTLDLTNKVVLIDFWYMGCPPCLKAIPIIKKIQGNYKKEDLIIIGINPFDSRNKKLLKHFLAKNDMTYSIVLGNGELSQNFNTKSYPTFVLLDKNGIIQFEQKGYDENLYSTLTTKINSILKLEN</sequence>
<protein>
    <submittedName>
        <fullName evidence="2">TlpA family protein disulfide reductase</fullName>
    </submittedName>
</protein>
<reference evidence="2" key="1">
    <citation type="submission" date="2022-09" db="EMBL/GenBank/DDBJ databases">
        <title>Aureispira anguillicida sp. nov., isolated from Leptocephalus of Japanese eel Anguilla japonica.</title>
        <authorList>
            <person name="Yuasa K."/>
            <person name="Mekata T."/>
            <person name="Ikunari K."/>
        </authorList>
    </citation>
    <scope>NUCLEOTIDE SEQUENCE</scope>
    <source>
        <strain evidence="2">EL160426</strain>
    </source>
</reference>
<dbReference type="SUPFAM" id="SSF52833">
    <property type="entry name" value="Thioredoxin-like"/>
    <property type="match status" value="1"/>
</dbReference>